<feature type="domain" description="Haemin-degrading HemS/ChuX" evidence="1">
    <location>
        <begin position="207"/>
        <end position="339"/>
    </location>
</feature>
<evidence type="ECO:0000259" key="1">
    <source>
        <dbReference type="Pfam" id="PF05171"/>
    </source>
</evidence>
<evidence type="ECO:0000313" key="3">
    <source>
        <dbReference type="Proteomes" id="UP000234341"/>
    </source>
</evidence>
<proteinExistence type="predicted"/>
<dbReference type="EMBL" id="PJRP01000003">
    <property type="protein sequence ID" value="PLQ00694.1"/>
    <property type="molecule type" value="Genomic_DNA"/>
</dbReference>
<accession>A0A2N5CEP9</accession>
<dbReference type="Proteomes" id="UP000234341">
    <property type="component" value="Unassembled WGS sequence"/>
</dbReference>
<feature type="domain" description="Haemin-degrading HemS/ChuX" evidence="1">
    <location>
        <begin position="36"/>
        <end position="156"/>
    </location>
</feature>
<dbReference type="Gene3D" id="3.40.1570.10">
    <property type="entry name" value="HemS/ChuS/ChuX like domains"/>
    <property type="match status" value="2"/>
</dbReference>
<gene>
    <name evidence="2" type="ORF">CYJ10_09545</name>
</gene>
<sequence>MEMEQQGIETLRQRHQALVEAQPKLRIRDRAQRLGASEAELVAAGCGVAVRQLSGTAQQLFRDLGTLGTVMALSRNDHAVHERHGQYQGIEADGPVGIVLGPDIDLRMFFGGWRFFYAVTENGRDSLQFFDKAGEAVHKVYRTDATDAAAWQAYIGRHAVETVTQVVVEPIVAPADADMPADAEAMRAHWLGLKDTHDFFAMLRQFKVSRLGALRTAGNDLAQQVGHTAVETMLGRAAESALPIMCFVANRGIVQIHTGPVHKLVRTGPWFNVLDEAFNLHLNTEAVASSWVVNKPTADGWVTSLELYGANGELIVQFFGERKPGKPELGAWRALLQSLCPVALAA</sequence>
<dbReference type="CDD" id="cd16831">
    <property type="entry name" value="HemS-like_C"/>
    <property type="match status" value="1"/>
</dbReference>
<dbReference type="Pfam" id="PF05171">
    <property type="entry name" value="HemS"/>
    <property type="match status" value="2"/>
</dbReference>
<name>A0A2N5CEP9_9BURK</name>
<dbReference type="OrthoDB" id="316630at2"/>
<dbReference type="InterPro" id="IPR053733">
    <property type="entry name" value="Heme_Transport_Util_sf"/>
</dbReference>
<evidence type="ECO:0000313" key="2">
    <source>
        <dbReference type="EMBL" id="PLQ00694.1"/>
    </source>
</evidence>
<dbReference type="CDD" id="cd16830">
    <property type="entry name" value="HemS-like_N"/>
    <property type="match status" value="1"/>
</dbReference>
<dbReference type="GO" id="GO:0006826">
    <property type="term" value="P:iron ion transport"/>
    <property type="evidence" value="ECO:0007669"/>
    <property type="project" value="InterPro"/>
</dbReference>
<dbReference type="AlphaFoldDB" id="A0A2N5CEP9"/>
<protein>
    <submittedName>
        <fullName evidence="2">Hemin-degrading factor</fullName>
    </submittedName>
</protein>
<dbReference type="SUPFAM" id="SSF144064">
    <property type="entry name" value="Heme iron utilization protein-like"/>
    <property type="match status" value="1"/>
</dbReference>
<dbReference type="RefSeq" id="WP_101681261.1">
    <property type="nucleotide sequence ID" value="NZ_PJRP01000003.1"/>
</dbReference>
<comment type="caution">
    <text evidence="2">The sequence shown here is derived from an EMBL/GenBank/DDBJ whole genome shotgun (WGS) entry which is preliminary data.</text>
</comment>
<reference evidence="2 3" key="1">
    <citation type="submission" date="2017-12" db="EMBL/GenBank/DDBJ databases">
        <title>Genome sequence of the active heterotrophic nitrifier-denitrifier, Cupriavidus pauculus UM1.</title>
        <authorList>
            <person name="Putonti C."/>
            <person name="Castignetti D."/>
        </authorList>
    </citation>
    <scope>NUCLEOTIDE SEQUENCE [LARGE SCALE GENOMIC DNA]</scope>
    <source>
        <strain evidence="2 3">UM1</strain>
    </source>
</reference>
<dbReference type="InterPro" id="IPR007845">
    <property type="entry name" value="HemS/ChuX_dom"/>
</dbReference>
<organism evidence="2 3">
    <name type="scientific">Cupriavidus pauculus</name>
    <dbReference type="NCBI Taxonomy" id="82633"/>
    <lineage>
        <taxon>Bacteria</taxon>
        <taxon>Pseudomonadati</taxon>
        <taxon>Pseudomonadota</taxon>
        <taxon>Betaproteobacteria</taxon>
        <taxon>Burkholderiales</taxon>
        <taxon>Burkholderiaceae</taxon>
        <taxon>Cupriavidus</taxon>
    </lineage>
</organism>